<evidence type="ECO:0000313" key="1">
    <source>
        <dbReference type="EMBL" id="MBR7825759.1"/>
    </source>
</evidence>
<name>A0A941EB15_9ACTN</name>
<organism evidence="1 2">
    <name type="scientific">Actinospica acidithermotolerans</name>
    <dbReference type="NCBI Taxonomy" id="2828514"/>
    <lineage>
        <taxon>Bacteria</taxon>
        <taxon>Bacillati</taxon>
        <taxon>Actinomycetota</taxon>
        <taxon>Actinomycetes</taxon>
        <taxon>Catenulisporales</taxon>
        <taxon>Actinospicaceae</taxon>
        <taxon>Actinospica</taxon>
    </lineage>
</organism>
<evidence type="ECO:0000313" key="2">
    <source>
        <dbReference type="Proteomes" id="UP000676325"/>
    </source>
</evidence>
<proteinExistence type="predicted"/>
<reference evidence="1" key="1">
    <citation type="submission" date="2021-04" db="EMBL/GenBank/DDBJ databases">
        <title>Genome based classification of Actinospica acidithermotolerans sp. nov., an actinobacterium isolated from an Indonesian hot spring.</title>
        <authorList>
            <person name="Kusuma A.B."/>
            <person name="Putra K.E."/>
            <person name="Nafisah S."/>
            <person name="Loh J."/>
            <person name="Nouioui I."/>
            <person name="Goodfellow M."/>
        </authorList>
    </citation>
    <scope>NUCLEOTIDE SEQUENCE</scope>
    <source>
        <strain evidence="1">MGRD01-02</strain>
    </source>
</reference>
<dbReference type="EMBL" id="JAGSOH010000008">
    <property type="protein sequence ID" value="MBR7825759.1"/>
    <property type="molecule type" value="Genomic_DNA"/>
</dbReference>
<dbReference type="AlphaFoldDB" id="A0A941EB15"/>
<dbReference type="RefSeq" id="WP_212516911.1">
    <property type="nucleotide sequence ID" value="NZ_JAGSOH010000008.1"/>
</dbReference>
<keyword evidence="2" id="KW-1185">Reference proteome</keyword>
<comment type="caution">
    <text evidence="1">The sequence shown here is derived from an EMBL/GenBank/DDBJ whole genome shotgun (WGS) entry which is preliminary data.</text>
</comment>
<dbReference type="Proteomes" id="UP000676325">
    <property type="component" value="Unassembled WGS sequence"/>
</dbReference>
<gene>
    <name evidence="1" type="ORF">KDK95_05525</name>
</gene>
<sequence length="277" mass="28315">MTDCTWIDCQAIGSGKGGFNFAGQPSNTQLIGCRSEYSNYDGFAFSGAWTGGSAGGGCLMVSCTTDGNNRNGISVVATGDSPLTIVGYYSRRDGANVKAGGGGYAGLSCSGSTIPVIIDDVTVIPGIAQSEGTNSPDYGVSITGSSSTVSIAHGLVHGNVRGWYDDGTNTSILRGANLIERVGTQSSYTTSYNGLQVSATGLDMVGHALGVPTPRDHGLVAWSFDPAHVGGSSSDTVTSGAIYMAGLYVQRTATISTIYWGVYTAATTPTSGQNYIC</sequence>
<protein>
    <submittedName>
        <fullName evidence="1">Uncharacterized protein</fullName>
    </submittedName>
</protein>
<accession>A0A941EB15</accession>